<gene>
    <name evidence="2" type="ORF">FHK87_24015</name>
</gene>
<keyword evidence="3" id="KW-1185">Reference proteome</keyword>
<keyword evidence="1" id="KW-0732">Signal</keyword>
<evidence type="ECO:0000313" key="2">
    <source>
        <dbReference type="EMBL" id="TPN81671.1"/>
    </source>
</evidence>
<accession>A0A504J695</accession>
<feature type="chain" id="PRO_5021208349" evidence="1">
    <location>
        <begin position="26"/>
        <end position="158"/>
    </location>
</feature>
<evidence type="ECO:0000256" key="1">
    <source>
        <dbReference type="SAM" id="SignalP"/>
    </source>
</evidence>
<dbReference type="RefSeq" id="WP_140597433.1">
    <property type="nucleotide sequence ID" value="NZ_VFWZ01000010.1"/>
</dbReference>
<comment type="caution">
    <text evidence="2">The sequence shown here is derived from an EMBL/GenBank/DDBJ whole genome shotgun (WGS) entry which is preliminary data.</text>
</comment>
<organism evidence="2 3">
    <name type="scientific">Aquimarina algicola</name>
    <dbReference type="NCBI Taxonomy" id="2589995"/>
    <lineage>
        <taxon>Bacteria</taxon>
        <taxon>Pseudomonadati</taxon>
        <taxon>Bacteroidota</taxon>
        <taxon>Flavobacteriia</taxon>
        <taxon>Flavobacteriales</taxon>
        <taxon>Flavobacteriaceae</taxon>
        <taxon>Aquimarina</taxon>
    </lineage>
</organism>
<dbReference type="EMBL" id="VFWZ01000010">
    <property type="protein sequence ID" value="TPN81671.1"/>
    <property type="molecule type" value="Genomic_DNA"/>
</dbReference>
<sequence length="158" mass="18368">MKTLTHNIRFILASMLFMTFVISNAQVTYQDQLEAVYLKKESKKEVVYTNNFSNFNNNLIASNKIDFRSEIVKAKKTNQYLLFLSDRNNLEILELKYLKTLRKGANRSSSVQSFEVFIQNNLPQLSIQFEKDNNLKQLYTVVRKDTFNGKIDALPGVL</sequence>
<feature type="signal peptide" evidence="1">
    <location>
        <begin position="1"/>
        <end position="25"/>
    </location>
</feature>
<dbReference type="OrthoDB" id="1144931at2"/>
<protein>
    <submittedName>
        <fullName evidence="2">Uncharacterized protein</fullName>
    </submittedName>
</protein>
<reference evidence="2 3" key="1">
    <citation type="submission" date="2019-06" db="EMBL/GenBank/DDBJ databases">
        <authorList>
            <person name="Meng X."/>
        </authorList>
    </citation>
    <scope>NUCLEOTIDE SEQUENCE [LARGE SCALE GENOMIC DNA]</scope>
    <source>
        <strain evidence="2 3">M625</strain>
    </source>
</reference>
<dbReference type="Proteomes" id="UP000315540">
    <property type="component" value="Unassembled WGS sequence"/>
</dbReference>
<name>A0A504J695_9FLAO</name>
<proteinExistence type="predicted"/>
<dbReference type="AlphaFoldDB" id="A0A504J695"/>
<evidence type="ECO:0000313" key="3">
    <source>
        <dbReference type="Proteomes" id="UP000315540"/>
    </source>
</evidence>